<dbReference type="Gramene" id="scaffold_403603.1">
    <property type="protein sequence ID" value="scaffold_403603.1"/>
    <property type="gene ID" value="scaffold_403603.1"/>
</dbReference>
<protein>
    <recommendedName>
        <fullName evidence="1">F-box domain-containing protein</fullName>
    </recommendedName>
</protein>
<reference evidence="3" key="1">
    <citation type="journal article" date="2011" name="Nat. Genet.">
        <title>The Arabidopsis lyrata genome sequence and the basis of rapid genome size change.</title>
        <authorList>
            <person name="Hu T.T."/>
            <person name="Pattyn P."/>
            <person name="Bakker E.G."/>
            <person name="Cao J."/>
            <person name="Cheng J.-F."/>
            <person name="Clark R.M."/>
            <person name="Fahlgren N."/>
            <person name="Fawcett J.A."/>
            <person name="Grimwood J."/>
            <person name="Gundlach H."/>
            <person name="Haberer G."/>
            <person name="Hollister J.D."/>
            <person name="Ossowski S."/>
            <person name="Ottilar R.P."/>
            <person name="Salamov A.A."/>
            <person name="Schneeberger K."/>
            <person name="Spannagl M."/>
            <person name="Wang X."/>
            <person name="Yang L."/>
            <person name="Nasrallah M.E."/>
            <person name="Bergelson J."/>
            <person name="Carrington J.C."/>
            <person name="Gaut B.S."/>
            <person name="Schmutz J."/>
            <person name="Mayer K.F.X."/>
            <person name="Van de Peer Y."/>
            <person name="Grigoriev I.V."/>
            <person name="Nordborg M."/>
            <person name="Weigel D."/>
            <person name="Guo Y.-L."/>
        </authorList>
    </citation>
    <scope>NUCLEOTIDE SEQUENCE [LARGE SCALE GENOMIC DNA]</scope>
    <source>
        <strain evidence="3">cv. MN47</strain>
    </source>
</reference>
<keyword evidence="3" id="KW-1185">Reference proteome</keyword>
<name>D7LEI8_ARALL</name>
<dbReference type="STRING" id="81972.D7LEI8"/>
<dbReference type="InterPro" id="IPR036047">
    <property type="entry name" value="F-box-like_dom_sf"/>
</dbReference>
<evidence type="ECO:0000313" key="2">
    <source>
        <dbReference type="EMBL" id="EFH56502.1"/>
    </source>
</evidence>
<dbReference type="PROSITE" id="PS50181">
    <property type="entry name" value="FBOX"/>
    <property type="match status" value="1"/>
</dbReference>
<dbReference type="AlphaFoldDB" id="D7LEI8"/>
<dbReference type="Pfam" id="PF00646">
    <property type="entry name" value="F-box"/>
    <property type="match status" value="1"/>
</dbReference>
<feature type="domain" description="F-box" evidence="1">
    <location>
        <begin position="1"/>
        <end position="43"/>
    </location>
</feature>
<dbReference type="InterPro" id="IPR001810">
    <property type="entry name" value="F-box_dom"/>
</dbReference>
<dbReference type="Pfam" id="PF24750">
    <property type="entry name" value="b-prop_At3g26010-like"/>
    <property type="match status" value="1"/>
</dbReference>
<dbReference type="InterPro" id="IPR050796">
    <property type="entry name" value="SCF_F-box_component"/>
</dbReference>
<sequence>MNCLNVDLLEIILARLPIKSITTCNLVCKEWKSIVESEFLRELFLSHHKKSHSSWSLICTESKKEVLDHLKYNTLRVVAHTDVGLILICLKSHYLRRTYYVANPISRQCVEIPRPPPPPPATRLRIFRPVPSGLVTKVENGVVIGYKVVVMNTSNIIDVITLLIYSSETGLWGFTTLHSSLLLRRIVWHNPVNVNGSLYWLGNKQCNPAIQVVVSHDFYAESDLCQVLDFPDLDNKADFKSSK</sequence>
<evidence type="ECO:0000259" key="1">
    <source>
        <dbReference type="PROSITE" id="PS50181"/>
    </source>
</evidence>
<dbReference type="PANTHER" id="PTHR31672">
    <property type="entry name" value="BNACNNG10540D PROTEIN"/>
    <property type="match status" value="1"/>
</dbReference>
<dbReference type="InterPro" id="IPR056592">
    <property type="entry name" value="Beta-prop_At3g26010-like"/>
</dbReference>
<dbReference type="EMBL" id="GL348716">
    <property type="protein sequence ID" value="EFH56502.1"/>
    <property type="molecule type" value="Genomic_DNA"/>
</dbReference>
<dbReference type="SMART" id="SM00256">
    <property type="entry name" value="FBOX"/>
    <property type="match status" value="1"/>
</dbReference>
<dbReference type="Gene3D" id="1.20.1280.50">
    <property type="match status" value="1"/>
</dbReference>
<accession>D7LEI8</accession>
<gene>
    <name evidence="2" type="ORF">ARALYDRAFT_904102</name>
</gene>
<proteinExistence type="predicted"/>
<evidence type="ECO:0000313" key="3">
    <source>
        <dbReference type="Proteomes" id="UP000008694"/>
    </source>
</evidence>
<dbReference type="Proteomes" id="UP000008694">
    <property type="component" value="Unassembled WGS sequence"/>
</dbReference>
<dbReference type="SUPFAM" id="SSF81383">
    <property type="entry name" value="F-box domain"/>
    <property type="match status" value="1"/>
</dbReference>
<organism evidence="3">
    <name type="scientific">Arabidopsis lyrata subsp. lyrata</name>
    <name type="common">Lyre-leaved rock-cress</name>
    <dbReference type="NCBI Taxonomy" id="81972"/>
    <lineage>
        <taxon>Eukaryota</taxon>
        <taxon>Viridiplantae</taxon>
        <taxon>Streptophyta</taxon>
        <taxon>Embryophyta</taxon>
        <taxon>Tracheophyta</taxon>
        <taxon>Spermatophyta</taxon>
        <taxon>Magnoliopsida</taxon>
        <taxon>eudicotyledons</taxon>
        <taxon>Gunneridae</taxon>
        <taxon>Pentapetalae</taxon>
        <taxon>rosids</taxon>
        <taxon>malvids</taxon>
        <taxon>Brassicales</taxon>
        <taxon>Brassicaceae</taxon>
        <taxon>Camelineae</taxon>
        <taxon>Arabidopsis</taxon>
    </lineage>
</organism>
<dbReference type="HOGENOM" id="CLU_095121_0_0_1"/>